<evidence type="ECO:0000256" key="3">
    <source>
        <dbReference type="PROSITE-ProRule" id="PRU00497"/>
    </source>
</evidence>
<dbReference type="Proteomes" id="UP001314205">
    <property type="component" value="Unassembled WGS sequence"/>
</dbReference>
<evidence type="ECO:0000256" key="2">
    <source>
        <dbReference type="ARBA" id="ARBA00022729"/>
    </source>
</evidence>
<dbReference type="GO" id="GO:0005615">
    <property type="term" value="C:extracellular space"/>
    <property type="evidence" value="ECO:0007669"/>
    <property type="project" value="TreeGrafter"/>
</dbReference>
<proteinExistence type="predicted"/>
<dbReference type="PANTHER" id="PTHR12236">
    <property type="entry name" value="STRUCTURAL CONTITUENT OF CUTICLE"/>
    <property type="match status" value="1"/>
</dbReference>
<feature type="chain" id="PRO_5043684904" description="Pro-resilin" evidence="4">
    <location>
        <begin position="25"/>
        <end position="518"/>
    </location>
</feature>
<dbReference type="InterPro" id="IPR051217">
    <property type="entry name" value="Insect_Cuticle_Struc_Prot"/>
</dbReference>
<dbReference type="PANTHER" id="PTHR12236:SF79">
    <property type="entry name" value="CUTICULAR PROTEIN 50CB-RELATED"/>
    <property type="match status" value="1"/>
</dbReference>
<feature type="signal peptide" evidence="4">
    <location>
        <begin position="1"/>
        <end position="24"/>
    </location>
</feature>
<dbReference type="InterPro" id="IPR000618">
    <property type="entry name" value="Insect_cuticle"/>
</dbReference>
<evidence type="ECO:0000313" key="6">
    <source>
        <dbReference type="Proteomes" id="UP001314205"/>
    </source>
</evidence>
<evidence type="ECO:0000256" key="4">
    <source>
        <dbReference type="SAM" id="SignalP"/>
    </source>
</evidence>
<dbReference type="PROSITE" id="PS51155">
    <property type="entry name" value="CHIT_BIND_RR_2"/>
    <property type="match status" value="1"/>
</dbReference>
<dbReference type="InterPro" id="IPR031311">
    <property type="entry name" value="CHIT_BIND_RR_consensus"/>
</dbReference>
<protein>
    <recommendedName>
        <fullName evidence="7">Pro-resilin</fullName>
    </recommendedName>
</protein>
<name>A0AAV1LIT4_9NEOP</name>
<dbReference type="AlphaFoldDB" id="A0AAV1LIT4"/>
<organism evidence="5 6">
    <name type="scientific">Parnassius mnemosyne</name>
    <name type="common">clouded apollo</name>
    <dbReference type="NCBI Taxonomy" id="213953"/>
    <lineage>
        <taxon>Eukaryota</taxon>
        <taxon>Metazoa</taxon>
        <taxon>Ecdysozoa</taxon>
        <taxon>Arthropoda</taxon>
        <taxon>Hexapoda</taxon>
        <taxon>Insecta</taxon>
        <taxon>Pterygota</taxon>
        <taxon>Neoptera</taxon>
        <taxon>Endopterygota</taxon>
        <taxon>Lepidoptera</taxon>
        <taxon>Glossata</taxon>
        <taxon>Ditrysia</taxon>
        <taxon>Papilionoidea</taxon>
        <taxon>Papilionidae</taxon>
        <taxon>Parnassiinae</taxon>
        <taxon>Parnassini</taxon>
        <taxon>Parnassius</taxon>
        <taxon>Driopa</taxon>
    </lineage>
</organism>
<dbReference type="GO" id="GO:0031012">
    <property type="term" value="C:extracellular matrix"/>
    <property type="evidence" value="ECO:0007669"/>
    <property type="project" value="TreeGrafter"/>
</dbReference>
<dbReference type="EMBL" id="CAVLGL010000091">
    <property type="protein sequence ID" value="CAK1594855.1"/>
    <property type="molecule type" value="Genomic_DNA"/>
</dbReference>
<sequence>MALSRQHKFITTVFFLTLHMTSSAKTNSRPVYEVINEQSRADDKLITTSDSARLPYGNPLAGNSQKNARLHAHNQQAMFNAERIRQHKAQSQRWMKTPKIIDSYMRAYHESQESHQLALEQQQANVKENQRKPAQHTREFIKRTQKSETDTTKLSKADTVVKPEKMRNQRSYSSVEYQQYLEPNKYQTIYITSPSSYVQGMTIKPNAINAIVHSQQSSKLYGEAISSENVFPKYYPTNDYKSVQDLETLNSLLSKNPGEQLSEFNALIKATKDNTGTHDRELEMPIDLYFYLKDPSHKALSDHYDKTAYAQIPSTQETVKDHIPITEEVDDVENPEEMTKSKVESISTQTPQLHLSTTKDIQYINSELTNQILSAGYNPLQEEQYDIKEHERKPNYEALRYGYQPTAYYSADEDNTEGDLSERYLHHNAKKGVQHLTNDGSGVSAYNDENLHYAANYEFGYRVRDLHSGNDFGHHEAKNGKGTSGHYHVLLPDGRMQNVRYSAGPEGYHADISYDHYK</sequence>
<evidence type="ECO:0008006" key="7">
    <source>
        <dbReference type="Google" id="ProtNLM"/>
    </source>
</evidence>
<accession>A0AAV1LIT4</accession>
<dbReference type="PROSITE" id="PS00233">
    <property type="entry name" value="CHIT_BIND_RR_1"/>
    <property type="match status" value="1"/>
</dbReference>
<gene>
    <name evidence="5" type="ORF">PARMNEM_LOCUS14426</name>
</gene>
<evidence type="ECO:0000256" key="1">
    <source>
        <dbReference type="ARBA" id="ARBA00022460"/>
    </source>
</evidence>
<dbReference type="GO" id="GO:0042302">
    <property type="term" value="F:structural constituent of cuticle"/>
    <property type="evidence" value="ECO:0007669"/>
    <property type="project" value="UniProtKB-UniRule"/>
</dbReference>
<reference evidence="5 6" key="1">
    <citation type="submission" date="2023-11" db="EMBL/GenBank/DDBJ databases">
        <authorList>
            <person name="Hedman E."/>
            <person name="Englund M."/>
            <person name="Stromberg M."/>
            <person name="Nyberg Akerstrom W."/>
            <person name="Nylinder S."/>
            <person name="Jareborg N."/>
            <person name="Kallberg Y."/>
            <person name="Kronander E."/>
        </authorList>
    </citation>
    <scope>NUCLEOTIDE SEQUENCE [LARGE SCALE GENOMIC DNA]</scope>
</reference>
<evidence type="ECO:0000313" key="5">
    <source>
        <dbReference type="EMBL" id="CAK1594855.1"/>
    </source>
</evidence>
<comment type="caution">
    <text evidence="5">The sequence shown here is derived from an EMBL/GenBank/DDBJ whole genome shotgun (WGS) entry which is preliminary data.</text>
</comment>
<keyword evidence="2 4" id="KW-0732">Signal</keyword>
<keyword evidence="6" id="KW-1185">Reference proteome</keyword>
<dbReference type="Pfam" id="PF00379">
    <property type="entry name" value="Chitin_bind_4"/>
    <property type="match status" value="1"/>
</dbReference>
<keyword evidence="1 3" id="KW-0193">Cuticle</keyword>